<dbReference type="RefSeq" id="WP_145935169.1">
    <property type="nucleotide sequence ID" value="NZ_BNAV01000001.1"/>
</dbReference>
<dbReference type="Proteomes" id="UP000658656">
    <property type="component" value="Unassembled WGS sequence"/>
</dbReference>
<dbReference type="InterPro" id="IPR019734">
    <property type="entry name" value="TPR_rpt"/>
</dbReference>
<reference evidence="2" key="1">
    <citation type="journal article" date="2014" name="Int. J. Syst. Evol. Microbiol.">
        <title>Complete genome sequence of Corynebacterium casei LMG S-19264T (=DSM 44701T), isolated from a smear-ripened cheese.</title>
        <authorList>
            <consortium name="US DOE Joint Genome Institute (JGI-PGF)"/>
            <person name="Walter F."/>
            <person name="Albersmeier A."/>
            <person name="Kalinowski J."/>
            <person name="Ruckert C."/>
        </authorList>
    </citation>
    <scope>NUCLEOTIDE SEQUENCE</scope>
    <source>
        <strain evidence="2">CGMCC 4.7679</strain>
    </source>
</reference>
<dbReference type="EMBL" id="BNAV01000001">
    <property type="protein sequence ID" value="GHF39267.1"/>
    <property type="molecule type" value="Genomic_DNA"/>
</dbReference>
<protein>
    <recommendedName>
        <fullName evidence="4">Sel1 repeat family protein</fullName>
    </recommendedName>
</protein>
<dbReference type="Pfam" id="PF13432">
    <property type="entry name" value="TPR_16"/>
    <property type="match status" value="3"/>
</dbReference>
<dbReference type="InterPro" id="IPR050767">
    <property type="entry name" value="Sel1_AlgK"/>
</dbReference>
<dbReference type="PANTHER" id="PTHR11102:SF160">
    <property type="entry name" value="ERAD-ASSOCIATED E3 UBIQUITIN-PROTEIN LIGASE COMPONENT HRD3"/>
    <property type="match status" value="1"/>
</dbReference>
<dbReference type="InterPro" id="IPR011990">
    <property type="entry name" value="TPR-like_helical_dom_sf"/>
</dbReference>
<evidence type="ECO:0000313" key="3">
    <source>
        <dbReference type="Proteomes" id="UP000658656"/>
    </source>
</evidence>
<organism evidence="2 3">
    <name type="scientific">Amycolatopsis bartoniae</name>
    <dbReference type="NCBI Taxonomy" id="941986"/>
    <lineage>
        <taxon>Bacteria</taxon>
        <taxon>Bacillati</taxon>
        <taxon>Actinomycetota</taxon>
        <taxon>Actinomycetes</taxon>
        <taxon>Pseudonocardiales</taxon>
        <taxon>Pseudonocardiaceae</taxon>
        <taxon>Amycolatopsis</taxon>
    </lineage>
</organism>
<dbReference type="InterPro" id="IPR006311">
    <property type="entry name" value="TAT_signal"/>
</dbReference>
<dbReference type="PANTHER" id="PTHR11102">
    <property type="entry name" value="SEL-1-LIKE PROTEIN"/>
    <property type="match status" value="1"/>
</dbReference>
<keyword evidence="1" id="KW-0812">Transmembrane</keyword>
<evidence type="ECO:0000256" key="1">
    <source>
        <dbReference type="SAM" id="Phobius"/>
    </source>
</evidence>
<accession>A0A8H9M3K0</accession>
<dbReference type="InterPro" id="IPR006597">
    <property type="entry name" value="Sel1-like"/>
</dbReference>
<gene>
    <name evidence="2" type="ORF">GCM10017566_10700</name>
</gene>
<proteinExistence type="predicted"/>
<dbReference type="PROSITE" id="PS51318">
    <property type="entry name" value="TAT"/>
    <property type="match status" value="1"/>
</dbReference>
<name>A0A8H9M3K0_9PSEU</name>
<dbReference type="AlphaFoldDB" id="A0A8H9M3K0"/>
<dbReference type="SUPFAM" id="SSF81901">
    <property type="entry name" value="HCP-like"/>
    <property type="match status" value="2"/>
</dbReference>
<dbReference type="Gene3D" id="1.25.40.10">
    <property type="entry name" value="Tetratricopeptide repeat domain"/>
    <property type="match status" value="2"/>
</dbReference>
<keyword evidence="1" id="KW-1133">Transmembrane helix</keyword>
<evidence type="ECO:0008006" key="4">
    <source>
        <dbReference type="Google" id="ProtNLM"/>
    </source>
</evidence>
<feature type="transmembrane region" description="Helical" evidence="1">
    <location>
        <begin position="9"/>
        <end position="28"/>
    </location>
</feature>
<reference evidence="2" key="2">
    <citation type="submission" date="2020-09" db="EMBL/GenBank/DDBJ databases">
        <authorList>
            <person name="Sun Q."/>
            <person name="Zhou Y."/>
        </authorList>
    </citation>
    <scope>NUCLEOTIDE SEQUENCE</scope>
    <source>
        <strain evidence="2">CGMCC 4.7679</strain>
    </source>
</reference>
<dbReference type="SMART" id="SM00671">
    <property type="entry name" value="SEL1"/>
    <property type="match status" value="6"/>
</dbReference>
<dbReference type="Pfam" id="PF13374">
    <property type="entry name" value="TPR_10"/>
    <property type="match status" value="1"/>
</dbReference>
<sequence>MSFESGSRAGYLVGAAVAAAVAVAAGLLTSQGALPAAAGWTVEVVAAAVTGLLALLAFLPRRRGQRAEPPPVAAVPARPDLGGTGAIPILRISELDPVRLGVHPAWKLPGGAPMPPYVPRTADAELDRLLARGGLVLVQGDAAAGKTRTAYEAVLRNASRLGWETVVVPADADALRELARTPPRRTVVWLDDLERYLATDSLDDSLLTDLCTRGPSDTVVLATLRTRARVALGVDTDGPGGRSRRVLTRTTPIELPRRLDRTETAAAHRFRTDARIAGALVDESGAGLGEHIAAGPAALHRWRSGRDGENEAGAALVSAAVDLRRAGYLDPVPLDWLVSLHGRYLSGRYRSRFGETDLAAALEWASQPVRGASSCLMRAGADRYLAFDYLVDSADPAVPVPDEVWGLLLGAHLLTADQAFRVARAAVGFGRLADAGRLWTRLAEQGDQYALFNLGWAAQTSGNQAGAEQWYLRAAQAGSSWAMSNLGTLAENRGDVRMAELWYQRAAEAGDTTGMTNLGGLFAQTGRIDDAREAYRRAASAGDPNGLRKEAVLELLHGDRQRGAALLRKVALSGDPAAVRLMGLLSRTEEGEHRPDVEALRRLAAEMGDSQAALDLARNLWNQGDLDAAETWFRRAAETENGPVAEFGLAVLLEQRGQAGEAEQWYRRSAEHGLPEAMLNLGTLLQDRGAYDDAERWYHRALSAGHLPAEVNLGALHWRRGNLEEGRAWYQRAAERGDELARQALENLQLRG</sequence>
<dbReference type="OrthoDB" id="4532668at2"/>
<keyword evidence="3" id="KW-1185">Reference proteome</keyword>
<evidence type="ECO:0000313" key="2">
    <source>
        <dbReference type="EMBL" id="GHF39267.1"/>
    </source>
</evidence>
<dbReference type="SMART" id="SM00028">
    <property type="entry name" value="TPR"/>
    <property type="match status" value="4"/>
</dbReference>
<comment type="caution">
    <text evidence="2">The sequence shown here is derived from an EMBL/GenBank/DDBJ whole genome shotgun (WGS) entry which is preliminary data.</text>
</comment>
<keyword evidence="1" id="KW-0472">Membrane</keyword>
<feature type="transmembrane region" description="Helical" evidence="1">
    <location>
        <begin position="40"/>
        <end position="59"/>
    </location>
</feature>